<dbReference type="Gene3D" id="1.20.960.20">
    <property type="match status" value="1"/>
</dbReference>
<dbReference type="InterPro" id="IPR043128">
    <property type="entry name" value="Rev_trsase/Diguanyl_cyclase"/>
</dbReference>
<evidence type="ECO:0000259" key="10">
    <source>
        <dbReference type="PROSITE" id="PS50507"/>
    </source>
</evidence>
<accession>A0A646R2C0</accession>
<dbReference type="PROSITE" id="PS51874">
    <property type="entry name" value="PCV_3C_PRO"/>
    <property type="match status" value="1"/>
</dbReference>
<dbReference type="InterPro" id="IPR009003">
    <property type="entry name" value="Peptidase_S1_PA"/>
</dbReference>
<dbReference type="InterPro" id="IPR044067">
    <property type="entry name" value="PCV_3C_PRO"/>
</dbReference>
<dbReference type="GO" id="GO:0003724">
    <property type="term" value="F:RNA helicase activity"/>
    <property type="evidence" value="ECO:0007669"/>
    <property type="project" value="InterPro"/>
</dbReference>
<evidence type="ECO:0000256" key="2">
    <source>
        <dbReference type="ARBA" id="ARBA00022670"/>
    </source>
</evidence>
<protein>
    <submittedName>
        <fullName evidence="13">Nonstructural polyprotein</fullName>
    </submittedName>
</protein>
<evidence type="ECO:0000256" key="5">
    <source>
        <dbReference type="ARBA" id="ARBA00022741"/>
    </source>
</evidence>
<dbReference type="GO" id="GO:0039694">
    <property type="term" value="P:viral RNA genome replication"/>
    <property type="evidence" value="ECO:0007669"/>
    <property type="project" value="InterPro"/>
</dbReference>
<dbReference type="GO" id="GO:0004197">
    <property type="term" value="F:cysteine-type endopeptidase activity"/>
    <property type="evidence" value="ECO:0007669"/>
    <property type="project" value="InterPro"/>
</dbReference>
<dbReference type="PROSITE" id="PS51218">
    <property type="entry name" value="SF3_HELICASE_2"/>
    <property type="match status" value="1"/>
</dbReference>
<evidence type="ECO:0000256" key="7">
    <source>
        <dbReference type="ARBA" id="ARBA00022807"/>
    </source>
</evidence>
<evidence type="ECO:0000256" key="1">
    <source>
        <dbReference type="ARBA" id="ARBA00022484"/>
    </source>
</evidence>
<evidence type="ECO:0000259" key="12">
    <source>
        <dbReference type="PROSITE" id="PS51874"/>
    </source>
</evidence>
<dbReference type="PROSITE" id="PS50507">
    <property type="entry name" value="RDRP_SSRNA_POS"/>
    <property type="match status" value="1"/>
</dbReference>
<feature type="domain" description="RdRp catalytic" evidence="10">
    <location>
        <begin position="1367"/>
        <end position="1500"/>
    </location>
</feature>
<keyword evidence="4" id="KW-0548">Nucleotidyltransferase</keyword>
<keyword evidence="9" id="KW-0693">Viral RNA replication</keyword>
<evidence type="ECO:0000256" key="8">
    <source>
        <dbReference type="ARBA" id="ARBA00022840"/>
    </source>
</evidence>
<keyword evidence="3" id="KW-0808">Transferase</keyword>
<keyword evidence="6" id="KW-0378">Hydrolase</keyword>
<dbReference type="InterPro" id="IPR027417">
    <property type="entry name" value="P-loop_NTPase"/>
</dbReference>
<dbReference type="InterPro" id="IPR014759">
    <property type="entry name" value="Helicase_SF3_ssRNA_vir"/>
</dbReference>
<reference evidence="13" key="1">
    <citation type="journal article" date="2019" name="Infect. Genet. Evol.">
        <title>Whole genome sequencing and phylogenetic characterization of a novel bat-associated picornavirus-like virus with an unusual genome organization.</title>
        <authorList>
            <person name="Temmam S."/>
            <person name="Hul V."/>
            <person name="Bigot T."/>
            <person name="Chretien D."/>
            <person name="Hoem T."/>
            <person name="Gorman C."/>
            <person name="Duong V."/>
            <person name="Dussart P."/>
            <person name="Cappelle J."/>
            <person name="Eloit M."/>
        </authorList>
    </citation>
    <scope>NUCLEOTIDE SEQUENCE</scope>
    <source>
        <strain evidence="13">D-16-0054</strain>
    </source>
</reference>
<feature type="domain" description="Peptidase C3" evidence="12">
    <location>
        <begin position="872"/>
        <end position="1073"/>
    </location>
</feature>
<evidence type="ECO:0000259" key="11">
    <source>
        <dbReference type="PROSITE" id="PS51218"/>
    </source>
</evidence>
<dbReference type="Pfam" id="PF00680">
    <property type="entry name" value="RdRP_1"/>
    <property type="match status" value="1"/>
</dbReference>
<dbReference type="GO" id="GO:0003968">
    <property type="term" value="F:RNA-directed RNA polymerase activity"/>
    <property type="evidence" value="ECO:0007669"/>
    <property type="project" value="UniProtKB-KW"/>
</dbReference>
<feature type="domain" description="SF3 helicase" evidence="11">
    <location>
        <begin position="316"/>
        <end position="494"/>
    </location>
</feature>
<dbReference type="InterPro" id="IPR000605">
    <property type="entry name" value="Helicase_SF3_ssDNA/RNA_vir"/>
</dbReference>
<dbReference type="GO" id="GO:0005524">
    <property type="term" value="F:ATP binding"/>
    <property type="evidence" value="ECO:0007669"/>
    <property type="project" value="UniProtKB-KW"/>
</dbReference>
<dbReference type="InterPro" id="IPR004004">
    <property type="entry name" value="Helic/Pol/Pept_Calicivir-typ"/>
</dbReference>
<evidence type="ECO:0000256" key="6">
    <source>
        <dbReference type="ARBA" id="ARBA00022801"/>
    </source>
</evidence>
<dbReference type="GO" id="GO:0006351">
    <property type="term" value="P:DNA-templated transcription"/>
    <property type="evidence" value="ECO:0007669"/>
    <property type="project" value="InterPro"/>
</dbReference>
<sequence>MNLMNSKLFYAPGSRRTTTFTTPIFRVARASSHLISALKEVCLLQTPIDTSHVDETTLIVQRLTIAALQLQSNFTIKGVVLFIISAASELKLTVFDLLERLRGICSEVPQLATKLIQQIGTLIASYTSSVPSEGIEFTSLPDDLFSGLDKPETVANLTSMVAALAAMVAASLVGAVNYKPTKPMLSNLAAYGSEISKLNNGAKALLELVGNFSRLVHDQVLAYFGSTPANAVVAAIESLQIKNSDDEIITSHEFFTDLVYYLSDEGERAMSIRKKDIDKARFCSKIINLLITETIQNKFKIPSYALTQMQSMQRILDTRVRLSTSKTLAKTRRRTPFCIWLSGPPGVGKSQAMAKLARDLYANLAQKAAYYEIPPEEQAHFACSFGQEFKTGYNSHYIFSVDDMCQDKAGSTRTSSTMDFIQWVSCIPVNVNQAALEDKSCPFTSNIFLCSSNSSYPNRSAEIMDNGALRRRRHMLIECELPESEKAKARADPKYVWEAKYTLRDSIDQVQAPIKVFDSYNELLVTILKRYKEHFDHENDLIKYAECPTMIDPSEFGFDRETPLNEQHDEMNDNDDNDFVNCELAGADAERVLDNTPRLESCLESISEDSDSAISSEGELVIVRSIYGEILVPDHIVYGEVSGNSQLEEDLSIVRALYDAVDYNLPEYWLRYLNEVGEYVWCPKYDPNAEMSLPHEVVLRMIEEHADKIDVFEDILTYSYSYIRNCLDDERAPLEPTMDDNVSGFLSECLGTTEESWLSMLSKKIGWKSAQRSWFKRPARVSQANLEEVADMHNFAEDCLSSSVEHQTWMSRIKEKMGWKAVIAISSVASTVFAVYWLKNKFWRSYYDMEITYDKNIIRTKPKPVVKPPPLDPVMQSFVGSILEKNSVVVTVNGTGRANGIFVKGRYFMTCRHVMLSLVDGDMFSVTKGTVKYDQVFDQRRLKTMPGCNDVVLYKCDESLPMSKDITSKFPDSNTHIPTTFDATIAALVPEAMNYTMRFCAKTERRELNLHDDTVVYFVNYYQGYGCNGKGNSGSPLIVHEGVGRAPMILGLQFARSVEEHSVFVEPISREALNQALIALEPCMAWQEPVDVDEMYYDCSDNMEAFINAVKCTVDFMGKEQPVLLPIKTKLRPSEIASSFPMDPQLKVYAPAALSGKSNGVAPENAKVDPLLLSMQGFGLPYGGFDCRIGSEVLSQFIAEDRIVRQCPNNKISMRLLTDDEILNGIPGYLKGVELSTSPGLPYLRKKRSAGKKDWITMDENGIRSMVDSVWDDVARLEELAMDPMEDSGLLSYACLKDELRPIERVAQCKTRTFIVLPMHYNLLLRKYFGTWVAVQHELAAEIASCVGIDANSQWWKVYDKINNAGPDVEDFDYTDWDRTIHAQWFNIYADRVSAAYGDKPGSKGWIIRRSLMTYLVHMKILVRDVVIQTHGGNKSGCAITAEINSDVHDMLMYYVWFKLAKERNAFNDMSLQAFREKCSIVVYGDDIIKATNPSTTAWFNGENIRRIVQQLGMNITPATKTDTEFKVKRISEVTFLKRSFLKLDKDCGLVRAPLDKSVIQRMVLWTHKNDDNAVATAANIEGACRESFYWGEQFYNEFKDKCVTAWSAKFKGAGYPVSLNLPSYEVMENAYRARNFCWSPTVYK</sequence>
<dbReference type="CDD" id="cd23169">
    <property type="entry name" value="ps-ssRNAv-Picornavirales"/>
    <property type="match status" value="1"/>
</dbReference>
<dbReference type="GO" id="GO:0003723">
    <property type="term" value="F:RNA binding"/>
    <property type="evidence" value="ECO:0007669"/>
    <property type="project" value="InterPro"/>
</dbReference>
<dbReference type="SUPFAM" id="SSF52540">
    <property type="entry name" value="P-loop containing nucleoside triphosphate hydrolases"/>
    <property type="match status" value="1"/>
</dbReference>
<evidence type="ECO:0000256" key="4">
    <source>
        <dbReference type="ARBA" id="ARBA00022695"/>
    </source>
</evidence>
<evidence type="ECO:0000313" key="13">
    <source>
        <dbReference type="EMBL" id="QCH40774.1"/>
    </source>
</evidence>
<keyword evidence="1" id="KW-0696">RNA-directed RNA polymerase</keyword>
<name>A0A646R2C0_9VIRU</name>
<dbReference type="PRINTS" id="PR00918">
    <property type="entry name" value="CALICVIRUSNS"/>
</dbReference>
<keyword evidence="8" id="KW-0067">ATP-binding</keyword>
<dbReference type="InterPro" id="IPR007094">
    <property type="entry name" value="RNA-dir_pol_PSvirus"/>
</dbReference>
<evidence type="ECO:0000256" key="9">
    <source>
        <dbReference type="ARBA" id="ARBA00022953"/>
    </source>
</evidence>
<dbReference type="InterPro" id="IPR001205">
    <property type="entry name" value="RNA-dir_pol_C"/>
</dbReference>
<evidence type="ECO:0000256" key="3">
    <source>
        <dbReference type="ARBA" id="ARBA00022679"/>
    </source>
</evidence>
<keyword evidence="5" id="KW-0547">Nucleotide-binding</keyword>
<dbReference type="SUPFAM" id="SSF50494">
    <property type="entry name" value="Trypsin-like serine proteases"/>
    <property type="match status" value="1"/>
</dbReference>
<dbReference type="Gene3D" id="3.30.70.270">
    <property type="match status" value="1"/>
</dbReference>
<dbReference type="EMBL" id="MK468720">
    <property type="protein sequence ID" value="QCH40774.1"/>
    <property type="molecule type" value="Genomic_RNA"/>
</dbReference>
<dbReference type="SUPFAM" id="SSF56672">
    <property type="entry name" value="DNA/RNA polymerases"/>
    <property type="match status" value="1"/>
</dbReference>
<dbReference type="InterPro" id="IPR043502">
    <property type="entry name" value="DNA/RNA_pol_sf"/>
</dbReference>
<dbReference type="GO" id="GO:0006508">
    <property type="term" value="P:proteolysis"/>
    <property type="evidence" value="ECO:0007669"/>
    <property type="project" value="UniProtKB-KW"/>
</dbReference>
<keyword evidence="7" id="KW-0788">Thiol protease</keyword>
<keyword evidence="2" id="KW-0645">Protease</keyword>
<organism evidence="13">
    <name type="scientific">Picornavirales sp</name>
    <dbReference type="NCBI Taxonomy" id="1955153"/>
    <lineage>
        <taxon>Viruses</taxon>
        <taxon>Riboviria</taxon>
        <taxon>Orthornavirae</taxon>
        <taxon>Pisuviricota</taxon>
        <taxon>Pisoniviricetes</taxon>
        <taxon>Picornavirales</taxon>
    </lineage>
</organism>
<proteinExistence type="predicted"/>
<dbReference type="Pfam" id="PF00910">
    <property type="entry name" value="RNA_helicase"/>
    <property type="match status" value="1"/>
</dbReference>